<evidence type="ECO:0000259" key="16">
    <source>
        <dbReference type="PROSITE" id="PS50112"/>
    </source>
</evidence>
<keyword evidence="11 13" id="KW-0472">Membrane</keyword>
<dbReference type="Proteomes" id="UP000535415">
    <property type="component" value="Unassembled WGS sequence"/>
</dbReference>
<dbReference type="SUPFAM" id="SSF52172">
    <property type="entry name" value="CheY-like"/>
    <property type="match status" value="1"/>
</dbReference>
<feature type="transmembrane region" description="Helical" evidence="13">
    <location>
        <begin position="178"/>
        <end position="196"/>
    </location>
</feature>
<evidence type="ECO:0000256" key="12">
    <source>
        <dbReference type="PROSITE-ProRule" id="PRU00169"/>
    </source>
</evidence>
<dbReference type="PROSITE" id="PS50112">
    <property type="entry name" value="PAS"/>
    <property type="match status" value="1"/>
</dbReference>
<keyword evidence="18" id="KW-1185">Reference proteome</keyword>
<evidence type="ECO:0000256" key="4">
    <source>
        <dbReference type="ARBA" id="ARBA00022475"/>
    </source>
</evidence>
<dbReference type="Pfam" id="PF00512">
    <property type="entry name" value="HisKA"/>
    <property type="match status" value="1"/>
</dbReference>
<evidence type="ECO:0000313" key="18">
    <source>
        <dbReference type="Proteomes" id="UP000535415"/>
    </source>
</evidence>
<dbReference type="CDD" id="cd00082">
    <property type="entry name" value="HisKA"/>
    <property type="match status" value="1"/>
</dbReference>
<dbReference type="InterPro" id="IPR003594">
    <property type="entry name" value="HATPase_dom"/>
</dbReference>
<dbReference type="InterPro" id="IPR005467">
    <property type="entry name" value="His_kinase_dom"/>
</dbReference>
<dbReference type="PANTHER" id="PTHR45339:SF1">
    <property type="entry name" value="HYBRID SIGNAL TRANSDUCTION HISTIDINE KINASE J"/>
    <property type="match status" value="1"/>
</dbReference>
<dbReference type="GO" id="GO:0005524">
    <property type="term" value="F:ATP binding"/>
    <property type="evidence" value="ECO:0007669"/>
    <property type="project" value="UniProtKB-KW"/>
</dbReference>
<dbReference type="SMART" id="SM00091">
    <property type="entry name" value="PAS"/>
    <property type="match status" value="1"/>
</dbReference>
<dbReference type="Gene3D" id="3.30.450.20">
    <property type="entry name" value="PAS domain"/>
    <property type="match status" value="1"/>
</dbReference>
<keyword evidence="5 12" id="KW-0597">Phosphoprotein</keyword>
<dbReference type="GO" id="GO:0000155">
    <property type="term" value="F:phosphorelay sensor kinase activity"/>
    <property type="evidence" value="ECO:0007669"/>
    <property type="project" value="InterPro"/>
</dbReference>
<keyword evidence="8" id="KW-0067">ATP-binding</keyword>
<dbReference type="Pfam" id="PF13426">
    <property type="entry name" value="PAS_9"/>
    <property type="match status" value="1"/>
</dbReference>
<dbReference type="RefSeq" id="WP_183526662.1">
    <property type="nucleotide sequence ID" value="NZ_JACIJM010000003.1"/>
</dbReference>
<gene>
    <name evidence="17" type="ORF">FHS72_001060</name>
</gene>
<dbReference type="EMBL" id="JACIJM010000003">
    <property type="protein sequence ID" value="MBB5721448.1"/>
    <property type="molecule type" value="Genomic_DNA"/>
</dbReference>
<dbReference type="InterPro" id="IPR036890">
    <property type="entry name" value="HATPase_C_sf"/>
</dbReference>
<dbReference type="Pfam" id="PF02518">
    <property type="entry name" value="HATPase_c"/>
    <property type="match status" value="1"/>
</dbReference>
<protein>
    <recommendedName>
        <fullName evidence="3">histidine kinase</fullName>
        <ecNumber evidence="3">2.7.13.3</ecNumber>
    </recommendedName>
</protein>
<evidence type="ECO:0000256" key="3">
    <source>
        <dbReference type="ARBA" id="ARBA00012438"/>
    </source>
</evidence>
<feature type="modified residue" description="4-aspartylphosphate" evidence="12">
    <location>
        <position position="649"/>
    </location>
</feature>
<feature type="domain" description="Response regulatory" evidence="15">
    <location>
        <begin position="600"/>
        <end position="717"/>
    </location>
</feature>
<dbReference type="CDD" id="cd00130">
    <property type="entry name" value="PAS"/>
    <property type="match status" value="1"/>
</dbReference>
<evidence type="ECO:0000256" key="9">
    <source>
        <dbReference type="ARBA" id="ARBA00022989"/>
    </source>
</evidence>
<evidence type="ECO:0000256" key="1">
    <source>
        <dbReference type="ARBA" id="ARBA00000085"/>
    </source>
</evidence>
<evidence type="ECO:0000256" key="8">
    <source>
        <dbReference type="ARBA" id="ARBA00022840"/>
    </source>
</evidence>
<dbReference type="SMART" id="SM00388">
    <property type="entry name" value="HisKA"/>
    <property type="match status" value="1"/>
</dbReference>
<dbReference type="Gene3D" id="1.10.287.130">
    <property type="match status" value="1"/>
</dbReference>
<keyword evidence="7" id="KW-0547">Nucleotide-binding</keyword>
<comment type="caution">
    <text evidence="17">The sequence shown here is derived from an EMBL/GenBank/DDBJ whole genome shotgun (WGS) entry which is preliminary data.</text>
</comment>
<dbReference type="InterPro" id="IPR001789">
    <property type="entry name" value="Sig_transdc_resp-reg_receiver"/>
</dbReference>
<reference evidence="17 18" key="1">
    <citation type="submission" date="2020-08" db="EMBL/GenBank/DDBJ databases">
        <title>Genomic Encyclopedia of Type Strains, Phase IV (KMG-IV): sequencing the most valuable type-strain genomes for metagenomic binning, comparative biology and taxonomic classification.</title>
        <authorList>
            <person name="Goeker M."/>
        </authorList>
    </citation>
    <scope>NUCLEOTIDE SEQUENCE [LARGE SCALE GENOMIC DNA]</scope>
    <source>
        <strain evidence="17 18">DSM 101064</strain>
    </source>
</reference>
<dbReference type="SUPFAM" id="SSF55785">
    <property type="entry name" value="PYP-like sensor domain (PAS domain)"/>
    <property type="match status" value="1"/>
</dbReference>
<dbReference type="NCBIfam" id="TIGR00229">
    <property type="entry name" value="sensory_box"/>
    <property type="match status" value="1"/>
</dbReference>
<dbReference type="Pfam" id="PF00072">
    <property type="entry name" value="Response_reg"/>
    <property type="match status" value="1"/>
</dbReference>
<dbReference type="EC" id="2.7.13.3" evidence="3"/>
<keyword evidence="10" id="KW-0902">Two-component regulatory system</keyword>
<evidence type="ECO:0000259" key="15">
    <source>
        <dbReference type="PROSITE" id="PS50110"/>
    </source>
</evidence>
<evidence type="ECO:0000256" key="2">
    <source>
        <dbReference type="ARBA" id="ARBA00004651"/>
    </source>
</evidence>
<dbReference type="InterPro" id="IPR000014">
    <property type="entry name" value="PAS"/>
</dbReference>
<dbReference type="InterPro" id="IPR036097">
    <property type="entry name" value="HisK_dim/P_sf"/>
</dbReference>
<dbReference type="SMART" id="SM00387">
    <property type="entry name" value="HATPase_c"/>
    <property type="match status" value="1"/>
</dbReference>
<accession>A0A7W9EX92</accession>
<name>A0A7W9EX92_9RHOB</name>
<evidence type="ECO:0000256" key="7">
    <source>
        <dbReference type="ARBA" id="ARBA00022741"/>
    </source>
</evidence>
<feature type="domain" description="Histidine kinase" evidence="14">
    <location>
        <begin position="360"/>
        <end position="578"/>
    </location>
</feature>
<dbReference type="InterPro" id="IPR011006">
    <property type="entry name" value="CheY-like_superfamily"/>
</dbReference>
<dbReference type="PROSITE" id="PS50110">
    <property type="entry name" value="RESPONSE_REGULATORY"/>
    <property type="match status" value="1"/>
</dbReference>
<keyword evidence="6 13" id="KW-0812">Transmembrane</keyword>
<keyword evidence="4" id="KW-1003">Cell membrane</keyword>
<evidence type="ECO:0000256" key="10">
    <source>
        <dbReference type="ARBA" id="ARBA00023012"/>
    </source>
</evidence>
<dbReference type="CDD" id="cd17546">
    <property type="entry name" value="REC_hyHK_CKI1_RcsC-like"/>
    <property type="match status" value="1"/>
</dbReference>
<evidence type="ECO:0000256" key="5">
    <source>
        <dbReference type="ARBA" id="ARBA00022553"/>
    </source>
</evidence>
<dbReference type="SUPFAM" id="SSF55874">
    <property type="entry name" value="ATPase domain of HSP90 chaperone/DNA topoisomerase II/histidine kinase"/>
    <property type="match status" value="1"/>
</dbReference>
<evidence type="ECO:0000256" key="11">
    <source>
        <dbReference type="ARBA" id="ARBA00023136"/>
    </source>
</evidence>
<dbReference type="PRINTS" id="PR00344">
    <property type="entry name" value="BCTRLSENSOR"/>
</dbReference>
<dbReference type="SMART" id="SM00448">
    <property type="entry name" value="REC"/>
    <property type="match status" value="1"/>
</dbReference>
<sequence length="822" mass="89511">MPANLPPRSLTVRTLAGIAGAIAIVAIGLLANNVVREMQILQSARAGSAQWSLAQAEVEFLDFAHAVSTFDEPPTTIKRRFDVFYSRIQTIEIAKVYQVLREDPSFATHLAHAHAFLDDAVPIIDLHDPEFSAQKDALRAMVDDARTTMRELSNSSIGIFAEKADAQREAIASTVRRLVTAMLVLIGALATSVIYLNRLNILNIQRQRGQEETVTRMNTVIETSLDGIIVSDDAGRIIEFSKAAENIFGYTADEAIGRDVVSLIIPRDQRNAHRVDMDRLTGGGTMQVINAGRMRIDAMRKDGSVFPVELSIQTAKRHNTRIYVAYLRDLVQSVAAEQELVMARDAALAGEKLKTDFLATMSHEIRTPLNGLLGNLALMKETRLSPPQDRYIQNMDTSGRLLMNHISDVLDITRYEAGKLPICIVPMNISILMQDIIDNQSAMAQTSNTTLSWHWIGQPRDWVMSDPDRVQLVLINVISNAVKFTNGGEVCVTAEVLASNDHTRICVRDTGPGMSPELTRHVFDDFVTGNPAYNREVGGTGLGLSIAKRFVKALGGTITVDTALGQGSVFEVTFPMPVAEKPVDDYAMPTAPEQPQHPLDILVIEDNDINRILAREMLENAGHTVSEAHNGETGVSVARNIRFDLIFMDISMPVMDGRTAARLIRQGHGKSANTPIVALTAHALPADLDSFVADGMVAALTKPLTKAGLLDVLHKVTNVPELCNTTTPYQSPAYAKLTKRFIAETDSFVGWVQTPDLPLSDIADQAHKAAGSASTFQVPDFAEHLSAIAIAARANDTAAVTAGLATLPQDWDTAKKGLGAQD</sequence>
<evidence type="ECO:0000259" key="14">
    <source>
        <dbReference type="PROSITE" id="PS50109"/>
    </source>
</evidence>
<dbReference type="SUPFAM" id="SSF47384">
    <property type="entry name" value="Homodimeric domain of signal transducing histidine kinase"/>
    <property type="match status" value="1"/>
</dbReference>
<dbReference type="InterPro" id="IPR036641">
    <property type="entry name" value="HPT_dom_sf"/>
</dbReference>
<dbReference type="SUPFAM" id="SSF47226">
    <property type="entry name" value="Histidine-containing phosphotransfer domain, HPT domain"/>
    <property type="match status" value="1"/>
</dbReference>
<evidence type="ECO:0000256" key="6">
    <source>
        <dbReference type="ARBA" id="ARBA00022692"/>
    </source>
</evidence>
<dbReference type="Gene3D" id="3.40.50.2300">
    <property type="match status" value="1"/>
</dbReference>
<dbReference type="InterPro" id="IPR004358">
    <property type="entry name" value="Sig_transdc_His_kin-like_C"/>
</dbReference>
<dbReference type="AlphaFoldDB" id="A0A7W9EX92"/>
<evidence type="ECO:0000313" key="17">
    <source>
        <dbReference type="EMBL" id="MBB5721448.1"/>
    </source>
</evidence>
<evidence type="ECO:0000256" key="13">
    <source>
        <dbReference type="SAM" id="Phobius"/>
    </source>
</evidence>
<feature type="transmembrane region" description="Helical" evidence="13">
    <location>
        <begin position="12"/>
        <end position="35"/>
    </location>
</feature>
<dbReference type="GO" id="GO:0005886">
    <property type="term" value="C:plasma membrane"/>
    <property type="evidence" value="ECO:0007669"/>
    <property type="project" value="UniProtKB-SubCell"/>
</dbReference>
<feature type="domain" description="PAS" evidence="16">
    <location>
        <begin position="213"/>
        <end position="284"/>
    </location>
</feature>
<dbReference type="PANTHER" id="PTHR45339">
    <property type="entry name" value="HYBRID SIGNAL TRANSDUCTION HISTIDINE KINASE J"/>
    <property type="match status" value="1"/>
</dbReference>
<comment type="catalytic activity">
    <reaction evidence="1">
        <text>ATP + protein L-histidine = ADP + protein N-phospho-L-histidine.</text>
        <dbReference type="EC" id="2.7.13.3"/>
    </reaction>
</comment>
<dbReference type="Gene3D" id="3.30.565.10">
    <property type="entry name" value="Histidine kinase-like ATPase, C-terminal domain"/>
    <property type="match status" value="1"/>
</dbReference>
<proteinExistence type="predicted"/>
<dbReference type="InterPro" id="IPR035965">
    <property type="entry name" value="PAS-like_dom_sf"/>
</dbReference>
<keyword evidence="9 13" id="KW-1133">Transmembrane helix</keyword>
<organism evidence="17 18">
    <name type="scientific">Yoonia ponticola</name>
    <dbReference type="NCBI Taxonomy" id="1524255"/>
    <lineage>
        <taxon>Bacteria</taxon>
        <taxon>Pseudomonadati</taxon>
        <taxon>Pseudomonadota</taxon>
        <taxon>Alphaproteobacteria</taxon>
        <taxon>Rhodobacterales</taxon>
        <taxon>Paracoccaceae</taxon>
        <taxon>Yoonia</taxon>
    </lineage>
</organism>
<comment type="subcellular location">
    <subcellularLocation>
        <location evidence="2">Cell membrane</location>
        <topology evidence="2">Multi-pass membrane protein</topology>
    </subcellularLocation>
</comment>
<dbReference type="InterPro" id="IPR003661">
    <property type="entry name" value="HisK_dim/P_dom"/>
</dbReference>
<dbReference type="PROSITE" id="PS50109">
    <property type="entry name" value="HIS_KIN"/>
    <property type="match status" value="1"/>
</dbReference>